<dbReference type="RefSeq" id="WP_144684773.1">
    <property type="nucleotide sequence ID" value="NZ_VLLC01000013.1"/>
</dbReference>
<comment type="caution">
    <text evidence="13">The sequence shown here is derived from an EMBL/GenBank/DDBJ whole genome shotgun (WGS) entry which is preliminary data.</text>
</comment>
<feature type="binding site" evidence="8">
    <location>
        <begin position="56"/>
        <end position="60"/>
    </location>
    <ligand>
        <name>GTP</name>
        <dbReference type="ChEBI" id="CHEBI:37565"/>
        <label>1</label>
    </ligand>
</feature>
<dbReference type="InterPro" id="IPR015946">
    <property type="entry name" value="KH_dom-like_a/b"/>
</dbReference>
<dbReference type="Pfam" id="PF14714">
    <property type="entry name" value="KH_dom-like"/>
    <property type="match status" value="1"/>
</dbReference>
<dbReference type="InterPro" id="IPR005225">
    <property type="entry name" value="Small_GTP-bd"/>
</dbReference>
<dbReference type="PANTHER" id="PTHR43834">
    <property type="entry name" value="GTPASE DER"/>
    <property type="match status" value="1"/>
</dbReference>
<evidence type="ECO:0000256" key="5">
    <source>
        <dbReference type="ARBA" id="ARBA00022741"/>
    </source>
</evidence>
<dbReference type="GO" id="GO:0042254">
    <property type="term" value="P:ribosome biogenesis"/>
    <property type="evidence" value="ECO:0007669"/>
    <property type="project" value="UniProtKB-KW"/>
</dbReference>
<dbReference type="InterPro" id="IPR016484">
    <property type="entry name" value="GTPase_Der"/>
</dbReference>
<protein>
    <recommendedName>
        <fullName evidence="2 8">GTPase Der</fullName>
    </recommendedName>
    <alternativeName>
        <fullName evidence="7 8">GTP-binding protein EngA</fullName>
    </alternativeName>
</protein>
<evidence type="ECO:0000256" key="10">
    <source>
        <dbReference type="RuleBase" id="RU004481"/>
    </source>
</evidence>
<name>A0A562RR93_9BACT</name>
<dbReference type="SUPFAM" id="SSF52540">
    <property type="entry name" value="P-loop containing nucleoside triphosphate hydrolases"/>
    <property type="match status" value="2"/>
</dbReference>
<dbReference type="FunFam" id="3.40.50.300:FF:000040">
    <property type="entry name" value="GTPase Der"/>
    <property type="match status" value="1"/>
</dbReference>
<feature type="compositionally biased region" description="Basic residues" evidence="11">
    <location>
        <begin position="459"/>
        <end position="470"/>
    </location>
</feature>
<organism evidence="13 14">
    <name type="scientific">Desulfobotulus alkaliphilus</name>
    <dbReference type="NCBI Taxonomy" id="622671"/>
    <lineage>
        <taxon>Bacteria</taxon>
        <taxon>Pseudomonadati</taxon>
        <taxon>Thermodesulfobacteriota</taxon>
        <taxon>Desulfobacteria</taxon>
        <taxon>Desulfobacterales</taxon>
        <taxon>Desulfobacteraceae</taxon>
        <taxon>Desulfobotulus</taxon>
    </lineage>
</organism>
<dbReference type="NCBIfam" id="TIGR00231">
    <property type="entry name" value="small_GTP"/>
    <property type="match status" value="2"/>
</dbReference>
<keyword evidence="4 10" id="KW-0677">Repeat</keyword>
<feature type="binding site" evidence="8">
    <location>
        <begin position="231"/>
        <end position="235"/>
    </location>
    <ligand>
        <name>GTP</name>
        <dbReference type="ChEBI" id="CHEBI:37565"/>
        <label>2</label>
    </ligand>
</feature>
<feature type="binding site" evidence="8">
    <location>
        <begin position="296"/>
        <end position="299"/>
    </location>
    <ligand>
        <name>GTP</name>
        <dbReference type="ChEBI" id="CHEBI:37565"/>
        <label>2</label>
    </ligand>
</feature>
<comment type="similarity">
    <text evidence="1 8 9 10">Belongs to the TRAFAC class TrmE-Era-EngA-EngB-Septin-like GTPase superfamily. EngA (Der) GTPase family.</text>
</comment>
<evidence type="ECO:0000313" key="14">
    <source>
        <dbReference type="Proteomes" id="UP000318307"/>
    </source>
</evidence>
<dbReference type="Proteomes" id="UP000318307">
    <property type="component" value="Unassembled WGS sequence"/>
</dbReference>
<keyword evidence="14" id="KW-1185">Reference proteome</keyword>
<feature type="domain" description="EngA-type G" evidence="12">
    <location>
        <begin position="178"/>
        <end position="353"/>
    </location>
</feature>
<dbReference type="PIRSF" id="PIRSF006485">
    <property type="entry name" value="GTP-binding_EngA"/>
    <property type="match status" value="1"/>
</dbReference>
<dbReference type="GO" id="GO:0043022">
    <property type="term" value="F:ribosome binding"/>
    <property type="evidence" value="ECO:0007669"/>
    <property type="project" value="TreeGrafter"/>
</dbReference>
<evidence type="ECO:0000256" key="11">
    <source>
        <dbReference type="SAM" id="MobiDB-lite"/>
    </source>
</evidence>
<evidence type="ECO:0000256" key="6">
    <source>
        <dbReference type="ARBA" id="ARBA00023134"/>
    </source>
</evidence>
<dbReference type="PANTHER" id="PTHR43834:SF6">
    <property type="entry name" value="GTPASE DER"/>
    <property type="match status" value="1"/>
</dbReference>
<evidence type="ECO:0000256" key="2">
    <source>
        <dbReference type="ARBA" id="ARBA00020953"/>
    </source>
</evidence>
<evidence type="ECO:0000256" key="7">
    <source>
        <dbReference type="ARBA" id="ARBA00032345"/>
    </source>
</evidence>
<dbReference type="PROSITE" id="PS51712">
    <property type="entry name" value="G_ENGA"/>
    <property type="match status" value="2"/>
</dbReference>
<keyword evidence="3 8" id="KW-0690">Ribosome biogenesis</keyword>
<dbReference type="OrthoDB" id="9805918at2"/>
<dbReference type="InterPro" id="IPR032859">
    <property type="entry name" value="KH_dom-like"/>
</dbReference>
<dbReference type="HAMAP" id="MF_00195">
    <property type="entry name" value="GTPase_Der"/>
    <property type="match status" value="1"/>
</dbReference>
<keyword evidence="5 8" id="KW-0547">Nucleotide-binding</keyword>
<comment type="function">
    <text evidence="8 10">GTPase that plays an essential role in the late steps of ribosome biogenesis.</text>
</comment>
<evidence type="ECO:0000256" key="3">
    <source>
        <dbReference type="ARBA" id="ARBA00022517"/>
    </source>
</evidence>
<evidence type="ECO:0000256" key="1">
    <source>
        <dbReference type="ARBA" id="ARBA00008279"/>
    </source>
</evidence>
<dbReference type="NCBIfam" id="TIGR03594">
    <property type="entry name" value="GTPase_EngA"/>
    <property type="match status" value="1"/>
</dbReference>
<gene>
    <name evidence="8" type="primary">der</name>
    <name evidence="13" type="ORF">LZ24_01858</name>
</gene>
<evidence type="ECO:0000256" key="8">
    <source>
        <dbReference type="HAMAP-Rule" id="MF_00195"/>
    </source>
</evidence>
<dbReference type="EMBL" id="VLLC01000013">
    <property type="protein sequence ID" value="TWI71591.1"/>
    <property type="molecule type" value="Genomic_DNA"/>
</dbReference>
<dbReference type="Pfam" id="PF01926">
    <property type="entry name" value="MMR_HSR1"/>
    <property type="match status" value="2"/>
</dbReference>
<sequence length="470" mass="52439">MKPVVALVGRPNVGKSTLFNRMTRSRDAIVDDMPGVTRDRHFGDARWEDKSFILVDTGGFLSNDADSFASHIRAQVELALEDADHVVLVVDGKSGISYYDRDLVTLLRAKGKSFFCLVNKIDGEKHEVALNDFYALGVEEPFPISAEHGYGFSDFMDALTADMPLDGEDEGIQPEGPIRVAVVGRPNAGKSSLINRLLGEERMVVSEVAGTTRDSVDSLVRFGGKSYLFIDTAGIRRKGKVTHRIEKYSVIKALKSLERCEVALVLLDAAEGVTDQDVRVAGYASDRGCGCIFVCNKWDLVPPEKKDVKRIKEDIAMEAKFLGYAPVLTISALTGQRVTRLFPMIDKVYEQYITQVSTSHLNRIIEDATARTEPSLHNGKRIKFYFASQVKNAPPTFALVTNYPDAIHFSYKRYLVNQIREALGLDLAPIRIEFRARSGRTDYSGKKSKPSPALLKKLQATRRSRKRRNR</sequence>
<dbReference type="PRINTS" id="PR00326">
    <property type="entry name" value="GTP1OBG"/>
</dbReference>
<proteinExistence type="inferred from homology"/>
<feature type="binding site" evidence="8">
    <location>
        <begin position="119"/>
        <end position="122"/>
    </location>
    <ligand>
        <name>GTP</name>
        <dbReference type="ChEBI" id="CHEBI:37565"/>
        <label>1</label>
    </ligand>
</feature>
<dbReference type="InterPro" id="IPR006073">
    <property type="entry name" value="GTP-bd"/>
</dbReference>
<reference evidence="13 14" key="1">
    <citation type="submission" date="2019-07" db="EMBL/GenBank/DDBJ databases">
        <title>Genome sequencing of 100 strains of the haloalkaliphilic chemolithoautotrophic sulfur-oxidizing bacterium Thioalkalivibrio.</title>
        <authorList>
            <person name="Muyzer G."/>
        </authorList>
    </citation>
    <scope>NUCLEOTIDE SEQUENCE [LARGE SCALE GENOMIC DNA]</scope>
    <source>
        <strain evidence="13 14">ASO4-4</strain>
    </source>
</reference>
<feature type="domain" description="EngA-type G" evidence="12">
    <location>
        <begin position="3"/>
        <end position="167"/>
    </location>
</feature>
<comment type="subunit">
    <text evidence="8">Associates with the 50S ribosomal subunit.</text>
</comment>
<dbReference type="FunFam" id="3.30.300.20:FF:000004">
    <property type="entry name" value="GTPase Der"/>
    <property type="match status" value="1"/>
</dbReference>
<dbReference type="GO" id="GO:0005525">
    <property type="term" value="F:GTP binding"/>
    <property type="evidence" value="ECO:0007669"/>
    <property type="project" value="UniProtKB-UniRule"/>
</dbReference>
<feature type="region of interest" description="Disordered" evidence="11">
    <location>
        <begin position="441"/>
        <end position="470"/>
    </location>
</feature>
<dbReference type="AlphaFoldDB" id="A0A562RR93"/>
<dbReference type="CDD" id="cd01895">
    <property type="entry name" value="EngA2"/>
    <property type="match status" value="1"/>
</dbReference>
<evidence type="ECO:0000313" key="13">
    <source>
        <dbReference type="EMBL" id="TWI71591.1"/>
    </source>
</evidence>
<keyword evidence="6 8" id="KW-0342">GTP-binding</keyword>
<evidence type="ECO:0000256" key="4">
    <source>
        <dbReference type="ARBA" id="ARBA00022737"/>
    </source>
</evidence>
<dbReference type="InterPro" id="IPR027417">
    <property type="entry name" value="P-loop_NTPase"/>
</dbReference>
<dbReference type="Gene3D" id="3.30.300.20">
    <property type="match status" value="1"/>
</dbReference>
<evidence type="ECO:0000259" key="12">
    <source>
        <dbReference type="PROSITE" id="PS51712"/>
    </source>
</evidence>
<feature type="binding site" evidence="8">
    <location>
        <begin position="9"/>
        <end position="16"/>
    </location>
    <ligand>
        <name>GTP</name>
        <dbReference type="ChEBI" id="CHEBI:37565"/>
        <label>1</label>
    </ligand>
</feature>
<dbReference type="InterPro" id="IPR031166">
    <property type="entry name" value="G_ENGA"/>
</dbReference>
<dbReference type="Gene3D" id="3.40.50.300">
    <property type="entry name" value="P-loop containing nucleotide triphosphate hydrolases"/>
    <property type="match status" value="2"/>
</dbReference>
<feature type="binding site" evidence="8">
    <location>
        <begin position="184"/>
        <end position="191"/>
    </location>
    <ligand>
        <name>GTP</name>
        <dbReference type="ChEBI" id="CHEBI:37565"/>
        <label>2</label>
    </ligand>
</feature>
<dbReference type="CDD" id="cd01894">
    <property type="entry name" value="EngA1"/>
    <property type="match status" value="1"/>
</dbReference>
<evidence type="ECO:0000256" key="9">
    <source>
        <dbReference type="PROSITE-ProRule" id="PRU01049"/>
    </source>
</evidence>
<dbReference type="FunFam" id="3.40.50.300:FF:000057">
    <property type="entry name" value="GTPase Der"/>
    <property type="match status" value="1"/>
</dbReference>
<accession>A0A562RR93</accession>